<evidence type="ECO:0000256" key="2">
    <source>
        <dbReference type="ARBA" id="ARBA00022857"/>
    </source>
</evidence>
<dbReference type="PROSITE" id="PS00061">
    <property type="entry name" value="ADH_SHORT"/>
    <property type="match status" value="1"/>
</dbReference>
<evidence type="ECO:0000256" key="1">
    <source>
        <dbReference type="ARBA" id="ARBA00006484"/>
    </source>
</evidence>
<dbReference type="Pfam" id="PF00106">
    <property type="entry name" value="adh_short"/>
    <property type="match status" value="1"/>
</dbReference>
<evidence type="ECO:0000313" key="6">
    <source>
        <dbReference type="Proteomes" id="UP000799539"/>
    </source>
</evidence>
<reference evidence="5" key="1">
    <citation type="journal article" date="2020" name="Stud. Mycol.">
        <title>101 Dothideomycetes genomes: a test case for predicting lifestyles and emergence of pathogens.</title>
        <authorList>
            <person name="Haridas S."/>
            <person name="Albert R."/>
            <person name="Binder M."/>
            <person name="Bloem J."/>
            <person name="Labutti K."/>
            <person name="Salamov A."/>
            <person name="Andreopoulos B."/>
            <person name="Baker S."/>
            <person name="Barry K."/>
            <person name="Bills G."/>
            <person name="Bluhm B."/>
            <person name="Cannon C."/>
            <person name="Castanera R."/>
            <person name="Culley D."/>
            <person name="Daum C."/>
            <person name="Ezra D."/>
            <person name="Gonzalez J."/>
            <person name="Henrissat B."/>
            <person name="Kuo A."/>
            <person name="Liang C."/>
            <person name="Lipzen A."/>
            <person name="Lutzoni F."/>
            <person name="Magnuson J."/>
            <person name="Mondo S."/>
            <person name="Nolan M."/>
            <person name="Ohm R."/>
            <person name="Pangilinan J."/>
            <person name="Park H.-J."/>
            <person name="Ramirez L."/>
            <person name="Alfaro M."/>
            <person name="Sun H."/>
            <person name="Tritt A."/>
            <person name="Yoshinaga Y."/>
            <person name="Zwiers L.-H."/>
            <person name="Turgeon B."/>
            <person name="Goodwin S."/>
            <person name="Spatafora J."/>
            <person name="Crous P."/>
            <person name="Grigoriev I."/>
        </authorList>
    </citation>
    <scope>NUCLEOTIDE SEQUENCE</scope>
    <source>
        <strain evidence="5">SCOH1-5</strain>
    </source>
</reference>
<dbReference type="Gene3D" id="3.40.50.720">
    <property type="entry name" value="NAD(P)-binding Rossmann-like Domain"/>
    <property type="match status" value="1"/>
</dbReference>
<sequence>MVKCGGYVSVNISSIIMDFSGKVAIVTGCASGIGSATTDLLLKAGARVCGLDISQPSLQHERFTFQKCDLGSASSIKAAVKACAEANANRIDVLANVAGIMDGFASADTVTEEDWQRLISVNLTACMLLSQAVLPHMQSHGAGSIVNVASRAGLGGAAAGAAYTASKHGLIGLSKNIAWRFHETDIRCNVVCPGTVQTNIANSIRSETFSQEAFEISRPFLEIHASTSKTTDIQPVDVANAILFLASDLAKRVSGVVLPVDRAWGAV</sequence>
<keyword evidence="3" id="KW-0560">Oxidoreductase</keyword>
<dbReference type="InterPro" id="IPR002347">
    <property type="entry name" value="SDR_fam"/>
</dbReference>
<dbReference type="PRINTS" id="PR00080">
    <property type="entry name" value="SDRFAMILY"/>
</dbReference>
<evidence type="ECO:0000313" key="5">
    <source>
        <dbReference type="EMBL" id="KAF2213726.1"/>
    </source>
</evidence>
<dbReference type="InterPro" id="IPR020904">
    <property type="entry name" value="Sc_DH/Rdtase_CS"/>
</dbReference>
<name>A0A6A6FJU9_9PEZI</name>
<dbReference type="PANTHER" id="PTHR24321">
    <property type="entry name" value="DEHYDROGENASES, SHORT CHAIN"/>
    <property type="match status" value="1"/>
</dbReference>
<organism evidence="5 6">
    <name type="scientific">Cercospora zeae-maydis SCOH1-5</name>
    <dbReference type="NCBI Taxonomy" id="717836"/>
    <lineage>
        <taxon>Eukaryota</taxon>
        <taxon>Fungi</taxon>
        <taxon>Dikarya</taxon>
        <taxon>Ascomycota</taxon>
        <taxon>Pezizomycotina</taxon>
        <taxon>Dothideomycetes</taxon>
        <taxon>Dothideomycetidae</taxon>
        <taxon>Mycosphaerellales</taxon>
        <taxon>Mycosphaerellaceae</taxon>
        <taxon>Cercospora</taxon>
    </lineage>
</organism>
<protein>
    <submittedName>
        <fullName evidence="5">Uncharacterized protein</fullName>
    </submittedName>
</protein>
<evidence type="ECO:0000256" key="3">
    <source>
        <dbReference type="ARBA" id="ARBA00023002"/>
    </source>
</evidence>
<dbReference type="PANTHER" id="PTHR24321:SF8">
    <property type="entry name" value="ESTRADIOL 17-BETA-DEHYDROGENASE 8-RELATED"/>
    <property type="match status" value="1"/>
</dbReference>
<dbReference type="AlphaFoldDB" id="A0A6A6FJU9"/>
<dbReference type="Proteomes" id="UP000799539">
    <property type="component" value="Unassembled WGS sequence"/>
</dbReference>
<dbReference type="GO" id="GO:0016491">
    <property type="term" value="F:oxidoreductase activity"/>
    <property type="evidence" value="ECO:0007669"/>
    <property type="project" value="UniProtKB-KW"/>
</dbReference>
<accession>A0A6A6FJU9</accession>
<dbReference type="EMBL" id="ML992670">
    <property type="protein sequence ID" value="KAF2213726.1"/>
    <property type="molecule type" value="Genomic_DNA"/>
</dbReference>
<gene>
    <name evidence="5" type="ORF">CERZMDRAFT_96550</name>
</gene>
<dbReference type="InterPro" id="IPR036291">
    <property type="entry name" value="NAD(P)-bd_dom_sf"/>
</dbReference>
<comment type="similarity">
    <text evidence="1 4">Belongs to the short-chain dehydrogenases/reductases (SDR) family.</text>
</comment>
<evidence type="ECO:0000256" key="4">
    <source>
        <dbReference type="RuleBase" id="RU000363"/>
    </source>
</evidence>
<keyword evidence="6" id="KW-1185">Reference proteome</keyword>
<dbReference type="FunFam" id="3.40.50.720:FF:000084">
    <property type="entry name" value="Short-chain dehydrogenase reductase"/>
    <property type="match status" value="1"/>
</dbReference>
<dbReference type="SUPFAM" id="SSF51735">
    <property type="entry name" value="NAD(P)-binding Rossmann-fold domains"/>
    <property type="match status" value="1"/>
</dbReference>
<dbReference type="CDD" id="cd05233">
    <property type="entry name" value="SDR_c"/>
    <property type="match status" value="1"/>
</dbReference>
<dbReference type="PRINTS" id="PR00081">
    <property type="entry name" value="GDHRDH"/>
</dbReference>
<proteinExistence type="inferred from homology"/>
<keyword evidence="2" id="KW-0521">NADP</keyword>
<dbReference type="OrthoDB" id="1669814at2759"/>